<reference evidence="4 5" key="1">
    <citation type="submission" date="2021-03" db="EMBL/GenBank/DDBJ databases">
        <title>Sequencing the genomes of 1000 actinobacteria strains.</title>
        <authorList>
            <person name="Klenk H.-P."/>
        </authorList>
    </citation>
    <scope>NUCLEOTIDE SEQUENCE [LARGE SCALE GENOMIC DNA]</scope>
    <source>
        <strain evidence="4 5">DSM 45510</strain>
    </source>
</reference>
<accession>A0ABS4PW26</accession>
<dbReference type="Gene3D" id="3.20.20.100">
    <property type="entry name" value="NADP-dependent oxidoreductase domain"/>
    <property type="match status" value="1"/>
</dbReference>
<feature type="domain" description="NADP-dependent oxidoreductase" evidence="3">
    <location>
        <begin position="15"/>
        <end position="66"/>
    </location>
</feature>
<sequence length="123" mass="13566">MEYSTLGRTGLRVSELALGTMTFGEEWGWGAPEDESKAILHEYLSQGGNFIDTVNGYTRGHSEKKFFQGMFRGDPNGGGTGRKAILRQLHESLRRNWASGLFRGDRSAMGSPPASSREPMAPR</sequence>
<evidence type="ECO:0000313" key="5">
    <source>
        <dbReference type="Proteomes" id="UP000741013"/>
    </source>
</evidence>
<comment type="caution">
    <text evidence="4">The sequence shown here is derived from an EMBL/GenBank/DDBJ whole genome shotgun (WGS) entry which is preliminary data.</text>
</comment>
<keyword evidence="5" id="KW-1185">Reference proteome</keyword>
<dbReference type="PANTHER" id="PTHR43364">
    <property type="entry name" value="NADH-SPECIFIC METHYLGLYOXAL REDUCTASE-RELATED"/>
    <property type="match status" value="1"/>
</dbReference>
<dbReference type="SUPFAM" id="SSF51430">
    <property type="entry name" value="NAD(P)-linked oxidoreductase"/>
    <property type="match status" value="1"/>
</dbReference>
<evidence type="ECO:0000256" key="1">
    <source>
        <dbReference type="ARBA" id="ARBA00023002"/>
    </source>
</evidence>
<dbReference type="Pfam" id="PF00248">
    <property type="entry name" value="Aldo_ket_red"/>
    <property type="match status" value="1"/>
</dbReference>
<dbReference type="InterPro" id="IPR050523">
    <property type="entry name" value="AKR_Detox_Biosynth"/>
</dbReference>
<feature type="region of interest" description="Disordered" evidence="2">
    <location>
        <begin position="103"/>
        <end position="123"/>
    </location>
</feature>
<name>A0ABS4PW26_9PSEU</name>
<evidence type="ECO:0000313" key="4">
    <source>
        <dbReference type="EMBL" id="MBP2182786.1"/>
    </source>
</evidence>
<organism evidence="4 5">
    <name type="scientific">Amycolatopsis magusensis</name>
    <dbReference type="NCBI Taxonomy" id="882444"/>
    <lineage>
        <taxon>Bacteria</taxon>
        <taxon>Bacillati</taxon>
        <taxon>Actinomycetota</taxon>
        <taxon>Actinomycetes</taxon>
        <taxon>Pseudonocardiales</taxon>
        <taxon>Pseudonocardiaceae</taxon>
        <taxon>Amycolatopsis</taxon>
    </lineage>
</organism>
<protein>
    <submittedName>
        <fullName evidence="4">Aryl-alcohol dehydrogenase-like predicted oxidoreductase</fullName>
    </submittedName>
</protein>
<evidence type="ECO:0000259" key="3">
    <source>
        <dbReference type="Pfam" id="PF00248"/>
    </source>
</evidence>
<dbReference type="InterPro" id="IPR036812">
    <property type="entry name" value="NAD(P)_OxRdtase_dom_sf"/>
</dbReference>
<proteinExistence type="predicted"/>
<dbReference type="PANTHER" id="PTHR43364:SF4">
    <property type="entry name" value="NAD(P)-LINKED OXIDOREDUCTASE SUPERFAMILY PROTEIN"/>
    <property type="match status" value="1"/>
</dbReference>
<evidence type="ECO:0000256" key="2">
    <source>
        <dbReference type="SAM" id="MobiDB-lite"/>
    </source>
</evidence>
<dbReference type="EMBL" id="JAGGMS010000001">
    <property type="protein sequence ID" value="MBP2182786.1"/>
    <property type="molecule type" value="Genomic_DNA"/>
</dbReference>
<gene>
    <name evidence="4" type="ORF">JOM49_004312</name>
</gene>
<dbReference type="InterPro" id="IPR023210">
    <property type="entry name" value="NADP_OxRdtase_dom"/>
</dbReference>
<keyword evidence="1" id="KW-0560">Oxidoreductase</keyword>
<dbReference type="Proteomes" id="UP000741013">
    <property type="component" value="Unassembled WGS sequence"/>
</dbReference>